<dbReference type="InterPro" id="IPR020013">
    <property type="entry name" value="Flagellar_FlgE/F/G"/>
</dbReference>
<comment type="similarity">
    <text evidence="2 6">Belongs to the flagella basal body rod proteins family.</text>
</comment>
<feature type="domain" description="Flagellar basal-body/hook protein C-terminal" evidence="8">
    <location>
        <begin position="200"/>
        <end position="244"/>
    </location>
</feature>
<dbReference type="Pfam" id="PF00460">
    <property type="entry name" value="Flg_bb_rod"/>
    <property type="match status" value="1"/>
</dbReference>
<dbReference type="Pfam" id="PF22692">
    <property type="entry name" value="LlgE_F_G_D1"/>
    <property type="match status" value="1"/>
</dbReference>
<sequence length="250" mass="28406">MENAINDAMITAIQLLDKQAVISNNLANISTTGFKEQLNYIINKNHNNTNMLDKEKVKEYYNFSQGILNYTERNLDCVVQNNGWLVVKDSHGQEAYTKNGHIKINKYGKLTIQNHPIVGNNCDISIPNGSNIKISSTGKIILINKTTKDVKDIIIGALKLVRCSDNNLLKRKNGLFYFNKKIKSYKHKNLNHDNNIRIKSGTLESSNVNPTKNMIDMISNARQFDIQMKIISMCDKNIEYANQLLNVNSQ</sequence>
<dbReference type="InterPro" id="IPR001444">
    <property type="entry name" value="Flag_bb_rod_N"/>
</dbReference>
<dbReference type="PANTHER" id="PTHR30435:SF18">
    <property type="entry name" value="FLAGELLAR BASAL-BODY ROD PROTEIN FLGF"/>
    <property type="match status" value="1"/>
</dbReference>
<dbReference type="AlphaFoldDB" id="A0A7H1AZW4"/>
<keyword evidence="10" id="KW-0969">Cilium</keyword>
<evidence type="ECO:0000256" key="6">
    <source>
        <dbReference type="RuleBase" id="RU362116"/>
    </source>
</evidence>
<reference evidence="10 11" key="1">
    <citation type="submission" date="2020-09" db="EMBL/GenBank/DDBJ databases">
        <title>Genome sequence of the banana aphid, Pentalonia nigronervosa Coquerel (Hemiptera: Aphididae) and its symbionts.</title>
        <authorList>
            <person name="Mathers T.C."/>
            <person name="Mugford S.T."/>
            <person name="Hogenhout S.A."/>
            <person name="Tripathi L."/>
        </authorList>
    </citation>
    <scope>NUCLEOTIDE SEQUENCE [LARGE SCALE GENOMIC DNA]</scope>
    <source>
        <strain evidence="10">Ba4</strain>
    </source>
</reference>
<evidence type="ECO:0000256" key="5">
    <source>
        <dbReference type="ARBA" id="ARBA00040228"/>
    </source>
</evidence>
<evidence type="ECO:0000313" key="11">
    <source>
        <dbReference type="Proteomes" id="UP000516346"/>
    </source>
</evidence>
<dbReference type="NCBIfam" id="NF009280">
    <property type="entry name" value="PRK12640.1"/>
    <property type="match status" value="1"/>
</dbReference>
<keyword evidence="3 6" id="KW-0975">Bacterial flagellum</keyword>
<dbReference type="NCBIfam" id="TIGR03506">
    <property type="entry name" value="FlgEFG_subfam"/>
    <property type="match status" value="1"/>
</dbReference>
<dbReference type="Pfam" id="PF06429">
    <property type="entry name" value="Flg_bbr_C"/>
    <property type="match status" value="1"/>
</dbReference>
<dbReference type="EMBL" id="CP061275">
    <property type="protein sequence ID" value="QNS02019.1"/>
    <property type="molecule type" value="Genomic_DNA"/>
</dbReference>
<dbReference type="Proteomes" id="UP000516346">
    <property type="component" value="Chromosome"/>
</dbReference>
<protein>
    <recommendedName>
        <fullName evidence="5 6">Flagellar basal-body rod protein FlgF</fullName>
    </recommendedName>
</protein>
<dbReference type="NCBIfam" id="NF009281">
    <property type="entry name" value="PRK12641.1"/>
    <property type="match status" value="1"/>
</dbReference>
<dbReference type="SUPFAM" id="SSF117143">
    <property type="entry name" value="Flagellar hook protein flgE"/>
    <property type="match status" value="1"/>
</dbReference>
<dbReference type="PROSITE" id="PS00588">
    <property type="entry name" value="FLAGELLA_BB_ROD"/>
    <property type="match status" value="1"/>
</dbReference>
<gene>
    <name evidence="10" type="primary">flgF</name>
    <name evidence="10" type="ORF">ICW73_00965</name>
</gene>
<keyword evidence="10" id="KW-0282">Flagellum</keyword>
<accession>A0A7H1AZW4</accession>
<dbReference type="InterPro" id="IPR053967">
    <property type="entry name" value="LlgE_F_G-like_D1"/>
</dbReference>
<dbReference type="InterPro" id="IPR037925">
    <property type="entry name" value="FlgE/F/G-like"/>
</dbReference>
<comment type="subcellular location">
    <subcellularLocation>
        <location evidence="1 6">Bacterial flagellum basal body</location>
    </subcellularLocation>
</comment>
<feature type="domain" description="Flagellar basal body rod protein N-terminal" evidence="7">
    <location>
        <begin position="8"/>
        <end position="35"/>
    </location>
</feature>
<dbReference type="InterPro" id="IPR010930">
    <property type="entry name" value="Flg_bb/hook_C_dom"/>
</dbReference>
<proteinExistence type="inferred from homology"/>
<evidence type="ECO:0000259" key="8">
    <source>
        <dbReference type="Pfam" id="PF06429"/>
    </source>
</evidence>
<evidence type="ECO:0000256" key="2">
    <source>
        <dbReference type="ARBA" id="ARBA00009677"/>
    </source>
</evidence>
<evidence type="ECO:0000256" key="3">
    <source>
        <dbReference type="ARBA" id="ARBA00023143"/>
    </source>
</evidence>
<keyword evidence="10" id="KW-0966">Cell projection</keyword>
<evidence type="ECO:0000256" key="4">
    <source>
        <dbReference type="ARBA" id="ARBA00038560"/>
    </source>
</evidence>
<dbReference type="PANTHER" id="PTHR30435">
    <property type="entry name" value="FLAGELLAR PROTEIN"/>
    <property type="match status" value="1"/>
</dbReference>
<evidence type="ECO:0000313" key="10">
    <source>
        <dbReference type="EMBL" id="QNS02019.1"/>
    </source>
</evidence>
<dbReference type="InterPro" id="IPR019776">
    <property type="entry name" value="Flagellar_basal_body_rod_CS"/>
</dbReference>
<evidence type="ECO:0000259" key="9">
    <source>
        <dbReference type="Pfam" id="PF22692"/>
    </source>
</evidence>
<feature type="domain" description="Flagellar hook protein FlgE/F/G-like D1" evidence="9">
    <location>
        <begin position="79"/>
        <end position="140"/>
    </location>
</feature>
<evidence type="ECO:0000256" key="1">
    <source>
        <dbReference type="ARBA" id="ARBA00004117"/>
    </source>
</evidence>
<name>A0A7H1AZW4_9GAMM</name>
<comment type="subunit">
    <text evidence="4 6">The basal body constitutes a major portion of the flagellar organelle and consists of five rings (E,L,P,S, and M) mounted on a central rod. The rod consists of about 26 subunits of FlgG in the distal portion, and FlgB, FlgC and FlgF are thought to build up the proximal portion of the rod with about 6 subunits each.</text>
</comment>
<evidence type="ECO:0000259" key="7">
    <source>
        <dbReference type="Pfam" id="PF00460"/>
    </source>
</evidence>
<dbReference type="GO" id="GO:0030694">
    <property type="term" value="C:bacterial-type flagellum basal body, rod"/>
    <property type="evidence" value="ECO:0007669"/>
    <property type="project" value="UniProtKB-UniRule"/>
</dbReference>
<dbReference type="GO" id="GO:0071978">
    <property type="term" value="P:bacterial-type flagellum-dependent swarming motility"/>
    <property type="evidence" value="ECO:0007669"/>
    <property type="project" value="TreeGrafter"/>
</dbReference>
<organism evidence="10 11">
    <name type="scientific">Buchnera aphidicola</name>
    <name type="common">Pentalonia nigronervosa</name>
    <dbReference type="NCBI Taxonomy" id="1309793"/>
    <lineage>
        <taxon>Bacteria</taxon>
        <taxon>Pseudomonadati</taxon>
        <taxon>Pseudomonadota</taxon>
        <taxon>Gammaproteobacteria</taxon>
        <taxon>Enterobacterales</taxon>
        <taxon>Erwiniaceae</taxon>
        <taxon>Buchnera</taxon>
    </lineage>
</organism>